<reference evidence="1" key="1">
    <citation type="journal article" date="2021" name="Environ. Microbiol.">
        <title>Gene family expansions and transcriptome signatures uncover fungal adaptations to wood decay.</title>
        <authorList>
            <person name="Hage H."/>
            <person name="Miyauchi S."/>
            <person name="Viragh M."/>
            <person name="Drula E."/>
            <person name="Min B."/>
            <person name="Chaduli D."/>
            <person name="Navarro D."/>
            <person name="Favel A."/>
            <person name="Norest M."/>
            <person name="Lesage-Meessen L."/>
            <person name="Balint B."/>
            <person name="Merenyi Z."/>
            <person name="de Eugenio L."/>
            <person name="Morin E."/>
            <person name="Martinez A.T."/>
            <person name="Baldrian P."/>
            <person name="Stursova M."/>
            <person name="Martinez M.J."/>
            <person name="Novotny C."/>
            <person name="Magnuson J.K."/>
            <person name="Spatafora J.W."/>
            <person name="Maurice S."/>
            <person name="Pangilinan J."/>
            <person name="Andreopoulos W."/>
            <person name="LaButti K."/>
            <person name="Hundley H."/>
            <person name="Na H."/>
            <person name="Kuo A."/>
            <person name="Barry K."/>
            <person name="Lipzen A."/>
            <person name="Henrissat B."/>
            <person name="Riley R."/>
            <person name="Ahrendt S."/>
            <person name="Nagy L.G."/>
            <person name="Grigoriev I.V."/>
            <person name="Martin F."/>
            <person name="Rosso M.N."/>
        </authorList>
    </citation>
    <scope>NUCLEOTIDE SEQUENCE</scope>
    <source>
        <strain evidence="1">CBS 384.51</strain>
    </source>
</reference>
<dbReference type="EMBL" id="MU274917">
    <property type="protein sequence ID" value="KAI0087510.1"/>
    <property type="molecule type" value="Genomic_DNA"/>
</dbReference>
<keyword evidence="2" id="KW-1185">Reference proteome</keyword>
<dbReference type="Proteomes" id="UP001055072">
    <property type="component" value="Unassembled WGS sequence"/>
</dbReference>
<protein>
    <submittedName>
        <fullName evidence="1">Uncharacterized protein</fullName>
    </submittedName>
</protein>
<gene>
    <name evidence="1" type="ORF">BDY19DRAFT_994836</name>
</gene>
<evidence type="ECO:0000313" key="1">
    <source>
        <dbReference type="EMBL" id="KAI0087510.1"/>
    </source>
</evidence>
<comment type="caution">
    <text evidence="1">The sequence shown here is derived from an EMBL/GenBank/DDBJ whole genome shotgun (WGS) entry which is preliminary data.</text>
</comment>
<sequence>MPLDISLVVSIPAPLPSHGQGGDRGGLELTVGPDGKVLIHSQNNIVLISGAFFKELDREYLLVLVNKSHEWAQYGPMTRIFSHFSRTLSFGDSAHVGYYPQPSVIPRTFANERLKVPDMQRASCTPDSAGIWISTDCSDAAVTSWMYWWCEDKPLIKAKHVQCIEQWEIGSTERRVSIVDEFIRQINMQARYVFLCYNKPPRGRTSHPGFFAFLTIGYRFTLFRYRQPDDWSALVEKAKDRKDLESIPLQPEVVLFDEPILNNEHDGFSDQMLYAFELLRRHMEPVYVQPSFYQPHTDLDKPMEDEVKTVANSDVLYTLPPNWLELEPNILLCRLQTMIP</sequence>
<proteinExistence type="predicted"/>
<name>A0ACB8TZR3_9APHY</name>
<accession>A0ACB8TZR3</accession>
<evidence type="ECO:0000313" key="2">
    <source>
        <dbReference type="Proteomes" id="UP001055072"/>
    </source>
</evidence>
<organism evidence="1 2">
    <name type="scientific">Irpex rosettiformis</name>
    <dbReference type="NCBI Taxonomy" id="378272"/>
    <lineage>
        <taxon>Eukaryota</taxon>
        <taxon>Fungi</taxon>
        <taxon>Dikarya</taxon>
        <taxon>Basidiomycota</taxon>
        <taxon>Agaricomycotina</taxon>
        <taxon>Agaricomycetes</taxon>
        <taxon>Polyporales</taxon>
        <taxon>Irpicaceae</taxon>
        <taxon>Irpex</taxon>
    </lineage>
</organism>